<feature type="region of interest" description="Disordered" evidence="1">
    <location>
        <begin position="145"/>
        <end position="204"/>
    </location>
</feature>
<dbReference type="OrthoDB" id="2238745at2759"/>
<organism evidence="4">
    <name type="scientific">Schizophyllum commune (strain H4-8 / FGSC 9210)</name>
    <name type="common">Split gill fungus</name>
    <dbReference type="NCBI Taxonomy" id="578458"/>
    <lineage>
        <taxon>Eukaryota</taxon>
        <taxon>Fungi</taxon>
        <taxon>Dikarya</taxon>
        <taxon>Basidiomycota</taxon>
        <taxon>Agaricomycotina</taxon>
        <taxon>Agaricomycetes</taxon>
        <taxon>Agaricomycetidae</taxon>
        <taxon>Agaricales</taxon>
        <taxon>Schizophyllaceae</taxon>
        <taxon>Schizophyllum</taxon>
    </lineage>
</organism>
<dbReference type="SMART" id="SM01017">
    <property type="entry name" value="Arrestin_C"/>
    <property type="match status" value="1"/>
</dbReference>
<feature type="compositionally biased region" description="Basic and acidic residues" evidence="1">
    <location>
        <begin position="191"/>
        <end position="204"/>
    </location>
</feature>
<keyword evidence="4" id="KW-1185">Reference proteome</keyword>
<dbReference type="GO" id="GO:0070086">
    <property type="term" value="P:ubiquitin-dependent endocytosis"/>
    <property type="evidence" value="ECO:0007669"/>
    <property type="project" value="TreeGrafter"/>
</dbReference>
<evidence type="ECO:0000256" key="1">
    <source>
        <dbReference type="SAM" id="MobiDB-lite"/>
    </source>
</evidence>
<feature type="compositionally biased region" description="Basic and acidic residues" evidence="1">
    <location>
        <begin position="293"/>
        <end position="305"/>
    </location>
</feature>
<protein>
    <recommendedName>
        <fullName evidence="2">Arrestin C-terminal-like domain-containing protein</fullName>
    </recommendedName>
</protein>
<reference evidence="3 4" key="1">
    <citation type="journal article" date="2010" name="Nat. Biotechnol.">
        <title>Genome sequence of the model mushroom Schizophyllum commune.</title>
        <authorList>
            <person name="Ohm R.A."/>
            <person name="de Jong J.F."/>
            <person name="Lugones L.G."/>
            <person name="Aerts A."/>
            <person name="Kothe E."/>
            <person name="Stajich J.E."/>
            <person name="de Vries R.P."/>
            <person name="Record E."/>
            <person name="Levasseur A."/>
            <person name="Baker S.E."/>
            <person name="Bartholomew K.A."/>
            <person name="Coutinho P.M."/>
            <person name="Erdmann S."/>
            <person name="Fowler T.J."/>
            <person name="Gathman A.C."/>
            <person name="Lombard V."/>
            <person name="Henrissat B."/>
            <person name="Knabe N."/>
            <person name="Kuees U."/>
            <person name="Lilly W.W."/>
            <person name="Lindquist E."/>
            <person name="Lucas S."/>
            <person name="Magnuson J.K."/>
            <person name="Piumi F."/>
            <person name="Raudaskoski M."/>
            <person name="Salamov A."/>
            <person name="Schmutz J."/>
            <person name="Schwarze F.W.M.R."/>
            <person name="vanKuyk P.A."/>
            <person name="Horton J.S."/>
            <person name="Grigoriev I.V."/>
            <person name="Woesten H.A.B."/>
        </authorList>
    </citation>
    <scope>NUCLEOTIDE SEQUENCE [LARGE SCALE GENOMIC DNA]</scope>
    <source>
        <strain evidence="4">H4-8 / FGSC 9210</strain>
    </source>
</reference>
<dbReference type="InterPro" id="IPR014756">
    <property type="entry name" value="Ig_E-set"/>
</dbReference>
<dbReference type="STRING" id="578458.D8Q9Z6"/>
<dbReference type="GeneID" id="9591639"/>
<dbReference type="GO" id="GO:0031625">
    <property type="term" value="F:ubiquitin protein ligase binding"/>
    <property type="evidence" value="ECO:0007669"/>
    <property type="project" value="TreeGrafter"/>
</dbReference>
<dbReference type="PANTHER" id="PTHR11188:SF17">
    <property type="entry name" value="FI21816P1"/>
    <property type="match status" value="1"/>
</dbReference>
<feature type="compositionally biased region" description="Low complexity" evidence="1">
    <location>
        <begin position="243"/>
        <end position="255"/>
    </location>
</feature>
<dbReference type="InterPro" id="IPR014752">
    <property type="entry name" value="Arrestin-like_C"/>
</dbReference>
<dbReference type="Proteomes" id="UP000007431">
    <property type="component" value="Unassembled WGS sequence"/>
</dbReference>
<accession>D8Q9Z6</accession>
<feature type="compositionally biased region" description="Low complexity" evidence="1">
    <location>
        <begin position="115"/>
        <end position="127"/>
    </location>
</feature>
<dbReference type="PANTHER" id="PTHR11188">
    <property type="entry name" value="ARRESTIN DOMAIN CONTAINING PROTEIN"/>
    <property type="match status" value="1"/>
</dbReference>
<sequence length="779" mass="86455">MLRGLLILDLVKPTKISSIELELSAKASTAWPEGVGARRVEVSETHKVFSATTVYFRASADGPRRGVSVGPGINLNDDDHERDFEWRRGRQTARTRSPSPVREREAENGAELQPTSSRTSSDSSDYYSAPITRVARGQSLDAANFSRHPHSHHQSEIAPPYTPPYTPKSTRSGDLMMSPTAAGSLGQLPQIHEDPSRPAEDPTRTLEDMRAALMAELGPEAGVPRSTSALMNSSGSALHTPNSGLPTTSSGSSLHSLRDHSSSRHIPSSDYIDSPMSHSRSRTTTIATPPLSPEDRSPSREERGRNGRRRSSRFSLSTMSTALLDAVRSKSRSTRRPSPPPDVTPIRRGRAMERGAYDREESGSAVRSKERSRLGKVGGLFGLEKSVVHEEQSPGPAGNAEWKEFRPGTYTYPISFTIPGDAPPTLRCDYGSVIWRLKANVHRPGTFTSKLSDQREVMMIHCPMEEDTEDTENIIVERQWDQQLQYLITISGRSFYIGGSIPVSVTLMPLMKVKMYRFAVFLEEKVEYYHQRRLSRTDPISRVLLLSVKHDGEKPIPLIPIDSDDPQAFLESPMRELTEPDEDLSEFASNLMGPGPWSFHKDVPMPKSCNVLRFSNKNKSSNIHITHTLKVLVRVERGDDLHIDPKTGKRKLFDIVVQSPVQVLSCRCNPEWTALPRYSETFQGALEDTNMDDCPCAEHERQQHAPKLVLERTATKASSDSSLSTVSAIDSTPINPASMPSLRSREMDALMERNVRFERLVSGMETEAGDAPPAYGEAV</sequence>
<name>D8Q9Z6_SCHCM</name>
<dbReference type="GO" id="GO:0030674">
    <property type="term" value="F:protein-macromolecule adaptor activity"/>
    <property type="evidence" value="ECO:0007669"/>
    <property type="project" value="TreeGrafter"/>
</dbReference>
<feature type="compositionally biased region" description="Basic and acidic residues" evidence="1">
    <location>
        <begin position="77"/>
        <end position="88"/>
    </location>
</feature>
<dbReference type="GO" id="GO:0005886">
    <property type="term" value="C:plasma membrane"/>
    <property type="evidence" value="ECO:0007669"/>
    <property type="project" value="TreeGrafter"/>
</dbReference>
<dbReference type="HOGENOM" id="CLU_007709_0_0_1"/>
<dbReference type="Pfam" id="PF00339">
    <property type="entry name" value="Arrestin_N"/>
    <property type="match status" value="1"/>
</dbReference>
<dbReference type="Gene3D" id="2.60.40.640">
    <property type="match status" value="2"/>
</dbReference>
<evidence type="ECO:0000313" key="3">
    <source>
        <dbReference type="EMBL" id="EFI95746.1"/>
    </source>
</evidence>
<feature type="domain" description="Arrestin C-terminal-like" evidence="2">
    <location>
        <begin position="480"/>
        <end position="668"/>
    </location>
</feature>
<dbReference type="GO" id="GO:0005829">
    <property type="term" value="C:cytosol"/>
    <property type="evidence" value="ECO:0007669"/>
    <property type="project" value="TreeGrafter"/>
</dbReference>
<dbReference type="EMBL" id="GL377308">
    <property type="protein sequence ID" value="EFI95746.1"/>
    <property type="molecule type" value="Genomic_DNA"/>
</dbReference>
<feature type="region of interest" description="Disordered" evidence="1">
    <location>
        <begin position="219"/>
        <end position="371"/>
    </location>
</feature>
<feature type="region of interest" description="Disordered" evidence="1">
    <location>
        <begin position="61"/>
        <end position="127"/>
    </location>
</feature>
<proteinExistence type="predicted"/>
<feature type="compositionally biased region" description="Basic and acidic residues" evidence="1">
    <location>
        <begin position="350"/>
        <end position="371"/>
    </location>
</feature>
<evidence type="ECO:0000313" key="4">
    <source>
        <dbReference type="Proteomes" id="UP000007431"/>
    </source>
</evidence>
<dbReference type="InterPro" id="IPR050357">
    <property type="entry name" value="Arrestin_domain-protein"/>
</dbReference>
<dbReference type="SUPFAM" id="SSF81296">
    <property type="entry name" value="E set domains"/>
    <property type="match status" value="1"/>
</dbReference>
<dbReference type="eggNOG" id="KOG3780">
    <property type="taxonomic scope" value="Eukaryota"/>
</dbReference>
<dbReference type="OMA" id="ERHWDQQ"/>
<dbReference type="KEGG" id="scm:SCHCO_02509259"/>
<dbReference type="VEuPathDB" id="FungiDB:SCHCODRAFT_02509259"/>
<dbReference type="RefSeq" id="XP_003030649.1">
    <property type="nucleotide sequence ID" value="XM_003030603.1"/>
</dbReference>
<feature type="compositionally biased region" description="Polar residues" evidence="1">
    <location>
        <begin position="225"/>
        <end position="242"/>
    </location>
</feature>
<dbReference type="InterPro" id="IPR011022">
    <property type="entry name" value="Arrestin_C-like"/>
</dbReference>
<dbReference type="Pfam" id="PF02752">
    <property type="entry name" value="Arrestin_C"/>
    <property type="match status" value="1"/>
</dbReference>
<dbReference type="InterPro" id="IPR011021">
    <property type="entry name" value="Arrestin-like_N"/>
</dbReference>
<dbReference type="AlphaFoldDB" id="D8Q9Z6"/>
<dbReference type="FunCoup" id="D8Q9Z6">
    <property type="interactions" value="301"/>
</dbReference>
<dbReference type="InParanoid" id="D8Q9Z6"/>
<evidence type="ECO:0000259" key="2">
    <source>
        <dbReference type="SMART" id="SM01017"/>
    </source>
</evidence>
<gene>
    <name evidence="3" type="ORF">SCHCODRAFT_77777</name>
</gene>
<feature type="compositionally biased region" description="Polar residues" evidence="1">
    <location>
        <begin position="276"/>
        <end position="287"/>
    </location>
</feature>